<protein>
    <submittedName>
        <fullName evidence="1">3850_t:CDS:1</fullName>
    </submittedName>
</protein>
<name>A0ACA9MPG5_9GLOM</name>
<feature type="non-terminal residue" evidence="1">
    <location>
        <position position="1"/>
    </location>
</feature>
<sequence>ELIPEYLNFVKGIVDSEDLPLNISRETLQQNKILKVIRKNIVKKCMELFTEIAEDKDNFAKFYEAFGKNLKLGIHEDSQNRSKLAEFLRFFSTKSLDEQTSLNDYITRMPEIQKSIYYLTGESLTAVRNSPFLEVLKKKGFEVLLLVDPIDEYAVSQLKEFEGKKLEFEELCKTIKDALGDKVEKVVVSNRISDSPCVLVTGQFGWSSNMERIMKAQALRDSSMSSYMASKKTLELNPHNAIIKELKKKVSEDKADKSVRDLTFLLFETALLTSGFTLEEPTGFAKRIHRMIALGLDVDEDSGAAETKMEEDTPAAAAEGTSASALEEID</sequence>
<proteinExistence type="predicted"/>
<dbReference type="EMBL" id="CAJVPT010014425">
    <property type="protein sequence ID" value="CAG8603979.1"/>
    <property type="molecule type" value="Genomic_DNA"/>
</dbReference>
<organism evidence="1 2">
    <name type="scientific">Acaulospora colombiana</name>
    <dbReference type="NCBI Taxonomy" id="27376"/>
    <lineage>
        <taxon>Eukaryota</taxon>
        <taxon>Fungi</taxon>
        <taxon>Fungi incertae sedis</taxon>
        <taxon>Mucoromycota</taxon>
        <taxon>Glomeromycotina</taxon>
        <taxon>Glomeromycetes</taxon>
        <taxon>Diversisporales</taxon>
        <taxon>Acaulosporaceae</taxon>
        <taxon>Acaulospora</taxon>
    </lineage>
</organism>
<reference evidence="1" key="1">
    <citation type="submission" date="2021-06" db="EMBL/GenBank/DDBJ databases">
        <authorList>
            <person name="Kallberg Y."/>
            <person name="Tangrot J."/>
            <person name="Rosling A."/>
        </authorList>
    </citation>
    <scope>NUCLEOTIDE SEQUENCE</scope>
    <source>
        <strain evidence="1">CL356</strain>
    </source>
</reference>
<keyword evidence="2" id="KW-1185">Reference proteome</keyword>
<dbReference type="Proteomes" id="UP000789525">
    <property type="component" value="Unassembled WGS sequence"/>
</dbReference>
<comment type="caution">
    <text evidence="1">The sequence shown here is derived from an EMBL/GenBank/DDBJ whole genome shotgun (WGS) entry which is preliminary data.</text>
</comment>
<evidence type="ECO:0000313" key="1">
    <source>
        <dbReference type="EMBL" id="CAG8603979.1"/>
    </source>
</evidence>
<gene>
    <name evidence="1" type="ORF">ACOLOM_LOCUS6778</name>
</gene>
<accession>A0ACA9MPG5</accession>
<evidence type="ECO:0000313" key="2">
    <source>
        <dbReference type="Proteomes" id="UP000789525"/>
    </source>
</evidence>